<reference evidence="3" key="1">
    <citation type="journal article" date="2014" name="Int. J. Syst. Evol. Microbiol.">
        <title>Complete genome sequence of Corynebacterium casei LMG S-19264T (=DSM 44701T), isolated from a smear-ripened cheese.</title>
        <authorList>
            <consortium name="US DOE Joint Genome Institute (JGI-PGF)"/>
            <person name="Walter F."/>
            <person name="Albersmeier A."/>
            <person name="Kalinowski J."/>
            <person name="Ruckert C."/>
        </authorList>
    </citation>
    <scope>NUCLEOTIDE SEQUENCE</scope>
    <source>
        <strain evidence="3">JCM 3035</strain>
    </source>
</reference>
<dbReference type="Gene3D" id="3.20.20.80">
    <property type="entry name" value="Glycosidases"/>
    <property type="match status" value="1"/>
</dbReference>
<dbReference type="InterPro" id="IPR017853">
    <property type="entry name" value="GH"/>
</dbReference>
<gene>
    <name evidence="3" type="ORF">GCM10010094_40840</name>
</gene>
<dbReference type="EMBL" id="BMPQ01000009">
    <property type="protein sequence ID" value="GGK75558.1"/>
    <property type="molecule type" value="Genomic_DNA"/>
</dbReference>
<dbReference type="InterPro" id="IPR031330">
    <property type="entry name" value="Gly_Hdrlase_35_cat"/>
</dbReference>
<sequence>MTAAIPGQPTRVRLEGLDLLIDGAPFVLLGAEVHNSSSSTPQAISTAFDKVSALGANTVLAPVAWDLWEPSEGTFDTALLDSMITAARERGLKLVPLWFGSWKNAMSSYVPAWVKQDTDRFPRAHTTTSGRIEHLSPFAAESRDADARAFHALMDHLRDVDQQQTAVMVQVENEVGLLGDSRDRSPLAEKAFHSTVPPAVVEAIARSGHMPVHQDWLAAGSRREGSWPELLGQGPNADEAFMAHAYAAYIEHVASAGRKANDVPLYVNAWLDAPLELDLPTGLSREQPPQDTAPETAGTVALAGGQQPGTYPSGGPLPRVAPIWQTAAPTLDFLAPDIYFGDTNAICRDYTQATGRLFIPEMRRSPAGIGLMFTAIGEYGALGVAPFGVDSLPGDTPDGVALADAYRLLTAATDRTRAGARRVTGFMLDHERPTTRHSADPYTLAFDAPGPFRQSGGPAYGLVLQEERDQFLLVGRGFTTRFTAAQDARVGILSVEELDFDGRWTVTRRLGGDETSSGASVRLHSLDASQPAFFPIPLPLTSTGIVRVRLYTY</sequence>
<accession>A0A917QYJ3</accession>
<dbReference type="SUPFAM" id="SSF51445">
    <property type="entry name" value="(Trans)glycosidases"/>
    <property type="match status" value="1"/>
</dbReference>
<reference evidence="3" key="2">
    <citation type="submission" date="2020-09" db="EMBL/GenBank/DDBJ databases">
        <authorList>
            <person name="Sun Q."/>
            <person name="Ohkuma M."/>
        </authorList>
    </citation>
    <scope>NUCLEOTIDE SEQUENCE</scope>
    <source>
        <strain evidence="3">JCM 3035</strain>
    </source>
</reference>
<name>A0A917QYJ3_9ACTN</name>
<dbReference type="AlphaFoldDB" id="A0A917QYJ3"/>
<dbReference type="Gene3D" id="2.60.220.20">
    <property type="entry name" value="putative beta-Galactosidase from caulobacter crescentus"/>
    <property type="match status" value="1"/>
</dbReference>
<evidence type="ECO:0000259" key="1">
    <source>
        <dbReference type="Pfam" id="PF01301"/>
    </source>
</evidence>
<dbReference type="RefSeq" id="WP_189323304.1">
    <property type="nucleotide sequence ID" value="NZ_BMPQ01000009.1"/>
</dbReference>
<dbReference type="Pfam" id="PF01301">
    <property type="entry name" value="Glyco_hydro_35"/>
    <property type="match status" value="1"/>
</dbReference>
<comment type="caution">
    <text evidence="3">The sequence shown here is derived from an EMBL/GenBank/DDBJ whole genome shotgun (WGS) entry which is preliminary data.</text>
</comment>
<evidence type="ECO:0000313" key="4">
    <source>
        <dbReference type="Proteomes" id="UP000637788"/>
    </source>
</evidence>
<dbReference type="Proteomes" id="UP000637788">
    <property type="component" value="Unassembled WGS sequence"/>
</dbReference>
<dbReference type="Pfam" id="PF18120">
    <property type="entry name" value="DUF5597"/>
    <property type="match status" value="1"/>
</dbReference>
<dbReference type="InterPro" id="IPR040719">
    <property type="entry name" value="DUF5597"/>
</dbReference>
<organism evidence="3 4">
    <name type="scientific">Streptomyces flaveus</name>
    <dbReference type="NCBI Taxonomy" id="66370"/>
    <lineage>
        <taxon>Bacteria</taxon>
        <taxon>Bacillati</taxon>
        <taxon>Actinomycetota</taxon>
        <taxon>Actinomycetes</taxon>
        <taxon>Kitasatosporales</taxon>
        <taxon>Streptomycetaceae</taxon>
        <taxon>Streptomyces</taxon>
        <taxon>Streptomyces aurantiacus group</taxon>
    </lineage>
</organism>
<evidence type="ECO:0000313" key="3">
    <source>
        <dbReference type="EMBL" id="GGK75558.1"/>
    </source>
</evidence>
<feature type="domain" description="Glycoside hydrolase 35 catalytic" evidence="1">
    <location>
        <begin position="19"/>
        <end position="184"/>
    </location>
</feature>
<feature type="domain" description="DUF5597" evidence="2">
    <location>
        <begin position="402"/>
        <end position="521"/>
    </location>
</feature>
<evidence type="ECO:0000259" key="2">
    <source>
        <dbReference type="Pfam" id="PF18120"/>
    </source>
</evidence>
<keyword evidence="4" id="KW-1185">Reference proteome</keyword>
<proteinExistence type="predicted"/>
<protein>
    <submittedName>
        <fullName evidence="3">Beta-galactosidase</fullName>
    </submittedName>
</protein>